<feature type="compositionally biased region" description="Basic and acidic residues" evidence="1">
    <location>
        <begin position="1948"/>
        <end position="1959"/>
    </location>
</feature>
<feature type="compositionally biased region" description="Low complexity" evidence="1">
    <location>
        <begin position="1935"/>
        <end position="1947"/>
    </location>
</feature>
<feature type="region of interest" description="Disordered" evidence="1">
    <location>
        <begin position="324"/>
        <end position="358"/>
    </location>
</feature>
<feature type="compositionally biased region" description="Gly residues" evidence="1">
    <location>
        <begin position="503"/>
        <end position="513"/>
    </location>
</feature>
<dbReference type="PANTHER" id="PTHR48226">
    <property type="entry name" value="OS06G0326200 PROTEIN"/>
    <property type="match status" value="1"/>
</dbReference>
<proteinExistence type="predicted"/>
<protein>
    <submittedName>
        <fullName evidence="2">Uncharacterized protein</fullName>
    </submittedName>
</protein>
<evidence type="ECO:0000313" key="2">
    <source>
        <dbReference type="EMBL" id="EFJ44738.1"/>
    </source>
</evidence>
<feature type="compositionally biased region" description="Polar residues" evidence="1">
    <location>
        <begin position="327"/>
        <end position="343"/>
    </location>
</feature>
<dbReference type="GO" id="GO:0005884">
    <property type="term" value="C:actin filament"/>
    <property type="evidence" value="ECO:0007669"/>
    <property type="project" value="TreeGrafter"/>
</dbReference>
<feature type="region of interest" description="Disordered" evidence="1">
    <location>
        <begin position="1226"/>
        <end position="1267"/>
    </location>
</feature>
<feature type="region of interest" description="Disordered" evidence="1">
    <location>
        <begin position="902"/>
        <end position="930"/>
    </location>
</feature>
<keyword evidence="3" id="KW-1185">Reference proteome</keyword>
<feature type="region of interest" description="Disordered" evidence="1">
    <location>
        <begin position="1757"/>
        <end position="1783"/>
    </location>
</feature>
<feature type="compositionally biased region" description="Gly residues" evidence="1">
    <location>
        <begin position="1246"/>
        <end position="1256"/>
    </location>
</feature>
<dbReference type="GeneID" id="9624231"/>
<feature type="compositionally biased region" description="Low complexity" evidence="1">
    <location>
        <begin position="344"/>
        <end position="358"/>
    </location>
</feature>
<evidence type="ECO:0000313" key="3">
    <source>
        <dbReference type="Proteomes" id="UP000001058"/>
    </source>
</evidence>
<feature type="compositionally biased region" description="Polar residues" evidence="1">
    <location>
        <begin position="81"/>
        <end position="97"/>
    </location>
</feature>
<evidence type="ECO:0000256" key="1">
    <source>
        <dbReference type="SAM" id="MobiDB-lite"/>
    </source>
</evidence>
<reference evidence="2 3" key="1">
    <citation type="journal article" date="2010" name="Science">
        <title>Genomic analysis of organismal complexity in the multicellular green alga Volvox carteri.</title>
        <authorList>
            <person name="Prochnik S.E."/>
            <person name="Umen J."/>
            <person name="Nedelcu A.M."/>
            <person name="Hallmann A."/>
            <person name="Miller S.M."/>
            <person name="Nishii I."/>
            <person name="Ferris P."/>
            <person name="Kuo A."/>
            <person name="Mitros T."/>
            <person name="Fritz-Laylin L.K."/>
            <person name="Hellsten U."/>
            <person name="Chapman J."/>
            <person name="Simakov O."/>
            <person name="Rensing S.A."/>
            <person name="Terry A."/>
            <person name="Pangilinan J."/>
            <person name="Kapitonov V."/>
            <person name="Jurka J."/>
            <person name="Salamov A."/>
            <person name="Shapiro H."/>
            <person name="Schmutz J."/>
            <person name="Grimwood J."/>
            <person name="Lindquist E."/>
            <person name="Lucas S."/>
            <person name="Grigoriev I.V."/>
            <person name="Schmitt R."/>
            <person name="Kirk D."/>
            <person name="Rokhsar D.S."/>
        </authorList>
    </citation>
    <scope>NUCLEOTIDE SEQUENCE [LARGE SCALE GENOMIC DNA]</scope>
    <source>
        <strain evidence="3">f. Nagariensis / Eve</strain>
    </source>
</reference>
<dbReference type="GO" id="GO:0030048">
    <property type="term" value="P:actin filament-based movement"/>
    <property type="evidence" value="ECO:0007669"/>
    <property type="project" value="TreeGrafter"/>
</dbReference>
<feature type="compositionally biased region" description="Low complexity" evidence="1">
    <location>
        <begin position="514"/>
        <end position="523"/>
    </location>
</feature>
<feature type="region of interest" description="Disordered" evidence="1">
    <location>
        <begin position="703"/>
        <end position="728"/>
    </location>
</feature>
<feature type="compositionally biased region" description="Low complexity" evidence="1">
    <location>
        <begin position="1257"/>
        <end position="1266"/>
    </location>
</feature>
<organism evidence="3">
    <name type="scientific">Volvox carteri f. nagariensis</name>
    <dbReference type="NCBI Taxonomy" id="3068"/>
    <lineage>
        <taxon>Eukaryota</taxon>
        <taxon>Viridiplantae</taxon>
        <taxon>Chlorophyta</taxon>
        <taxon>core chlorophytes</taxon>
        <taxon>Chlorophyceae</taxon>
        <taxon>CS clade</taxon>
        <taxon>Chlamydomonadales</taxon>
        <taxon>Volvocaceae</taxon>
        <taxon>Volvox</taxon>
    </lineage>
</organism>
<name>D8U6L8_VOLCA</name>
<dbReference type="OrthoDB" id="549190at2759"/>
<feature type="compositionally biased region" description="Polar residues" evidence="1">
    <location>
        <begin position="703"/>
        <end position="720"/>
    </location>
</feature>
<dbReference type="InParanoid" id="D8U6L8"/>
<feature type="region of interest" description="Disordered" evidence="1">
    <location>
        <begin position="1935"/>
        <end position="1959"/>
    </location>
</feature>
<feature type="region of interest" description="Disordered" evidence="1">
    <location>
        <begin position="206"/>
        <end position="226"/>
    </location>
</feature>
<sequence length="2079" mass="214820">MPFFKRIFGQGKSKARSFILLVKVTCDKSLSDNSYTFPQAPNTLVALCIGDYSRITLAIEGKEAHQLQALLAHEVTPDEGSPSTSQVGHSVTKSSGPVSQTSFRALRHLLQHFGSGAGSTLPQDNAEVDAQRQFSHFIKNLGGYPSVSFLTAGEDGLITRDRVLAKLTKLFKHSNAPVVLVSYCGPSDERGNWRLATGQIPGASAGSISGTSGGGGGGGAPAGGGGGGVSGASGTCVLSFRELSTLWQRYRKHSQRLVLLLDCANSGYWVSALRMLSKAEQLELSLGVQASDCSLPDTQSMQLTYQPGIFVQFYLVNNKWRREQRRNVSGNSQHPQSAQHGPPSTTTTTNGAANSSTAAGNGRVEVWLPGMVPSYYATWLNDNLVDYGIALKFFNMQVNTTAAAAATACGGGEGQGSSISQPLLRKSEASVNPPFPTSPPGGIAALYHHYHHYHHHNHNRNVRASTGPIAAFDSSKLLGAASSRLGDDLTSPSSDPWASPRSGGTGAGSGTATGTGAAAAAAGSGTGKGTGVLGADQDIPEHGSLPERAVLRSAMALRAVSMQESARQRFSALFHDNCTADGAGSSPLAMPQGGLAGSPQTPTMHRVRLSTPQAEWYNSHIHSPPPFLGRSPTLPGEDSLYKMGHEMEGINNAFLRAGSHLASSSVMSPCGSGLVDLGHSGHTSGLAAAAATANGSSRLQCRSSGAVADTNTSGSQTFPSAPSRPAPELPLPYAPFHGPAVHHAVLDTTDDAGSSLLITTATAATATAAGDGCDEVLVVQPSAPSDSVAMAWDRRSSQAARHLADDRGGAAAASFTNPSMLERLPSGGGFANELFGALHEVATERRLRARRAPLGGDESLDTMMEDAELGSVASIPSFMLPRAQLPGGELSGSMGRVQPLPMDAATAANGPPSEPSAGGGGSSSISIPIRGSRGRGVSITSAAASITAAAQAQQRTSALLGLIPGASAGSISGTSGGGGGGGAPAGGGGGGVSGASGTCVLSFRELSTLWQRYRKHSQRLVLLLDCANSGYWVSALRMLSKAEQLELSLGVQVKYGTRRLAQEEKNRVANMVELAEASDCSLPDTQSMQLTYQPAANSSTAAGNGRVEVWLPGMVPSYYATWLNDNLVDYGIALKFFNMQVNTTAAAAATACGGGEGQGSSISQPLLRKSEASVNPPFPTSPPGGIAALYHHYHHYHHHNHNRNVRASTGPIAAFDSSKLLGAASSRLGDDLTSPSSDPWASPRSGGTGAGSGTATGTGAAAAAAGSGTGKGTGVLGADQDIPEHGSLPERAVLRSAMALRAVSMQESARQRFSALFHDNCTADGAGSSPLAMPQGGLAGSPQTPTMHRVRLSTPQAECSGAVADTNTSGSQTFPSAPSRPAPELPLPYAPFHGPAVHHAVLDTTDDAGSSLLITTATAATATAAGDGCDEVLVVQPSAPSDSVAMAWDRRSSQAARHLADDRGGAAAASFTNPSMLERLPSGGGFANELFGALHEVATERRLRARRAPLGGDESLDTMMEDAELGSVASIPSFMLPRAQLPGGELSGSMGRVQPLPMDAATAANGPPSEPSAGGGGSSSISIPIRGSRGRGVSITSAAASITAAAQAQQRTSALLGLVTPGEPMRGGEQVSSVSQRKHTSRLFLTSVASAFSGEQTSAGQMGELGDVADGSGGGAAAAAAATSDEADCLREAEASHDGDEVDDEVSLSFGDARRRALMEVDQGRRQEQYGKLAAAGAPSAVAKGTQDMRTSILGTQESSGLPVAAAPPAAPTSMEWPQPVDSLPPSQAMPWLPSGHGLRRYHLVSGAGGGSGAGGLNSGCGNIPSSSGARGLIRQYVSIADSMDLDSASLCVPWQRRPGRFEMAGSESSSFVFGDDQERFDMLRLLREQEQQPGQQPVRHAQQQAGAAFQRTGQSALATATTAAAAAAALEAAVEGGSSSAVSDDVSSARREDEVEVDGREMQGFQLADVLGTREWDTEYDVEFCDVPRRQEHHRVEDVKQSAKASLRTPRSLKKGYVSEHDYEKLRSYGREDRAPAEPVQTNHSEHILEAVKREGTRVHSLDPGFILDPFFPFLDPY</sequence>
<dbReference type="PANTHER" id="PTHR48226:SF1">
    <property type="entry name" value="WAS_WASL-INTERACTING PROTEIN FAMILY MEMBER 1"/>
    <property type="match status" value="1"/>
</dbReference>
<feature type="compositionally biased region" description="Gly residues" evidence="1">
    <location>
        <begin position="211"/>
        <end position="226"/>
    </location>
</feature>
<dbReference type="Proteomes" id="UP000001058">
    <property type="component" value="Unassembled WGS sequence"/>
</dbReference>
<feature type="region of interest" description="Disordered" evidence="1">
    <location>
        <begin position="1327"/>
        <end position="1346"/>
    </location>
</feature>
<dbReference type="KEGG" id="vcn:VOLCADRAFT_118680"/>
<gene>
    <name evidence="2" type="ORF">VOLCADRAFT_118680</name>
</gene>
<feature type="region of interest" description="Disordered" evidence="1">
    <location>
        <begin position="76"/>
        <end position="97"/>
    </location>
</feature>
<dbReference type="RefSeq" id="XP_002954314.1">
    <property type="nucleotide sequence ID" value="XM_002954268.1"/>
</dbReference>
<feature type="region of interest" description="Disordered" evidence="1">
    <location>
        <begin position="483"/>
        <end position="524"/>
    </location>
</feature>
<feature type="region of interest" description="Disordered" evidence="1">
    <location>
        <begin position="1558"/>
        <end position="1586"/>
    </location>
</feature>
<dbReference type="EMBL" id="GL378362">
    <property type="protein sequence ID" value="EFJ44738.1"/>
    <property type="molecule type" value="Genomic_DNA"/>
</dbReference>
<dbReference type="InterPro" id="IPR053099">
    <property type="entry name" value="WAS/WASL-interacting_domain"/>
</dbReference>
<accession>D8U6L8</accession>